<evidence type="ECO:0000256" key="3">
    <source>
        <dbReference type="ARBA" id="ARBA00023163"/>
    </source>
</evidence>
<protein>
    <submittedName>
        <fullName evidence="5">Transcriptional regulator, AcrR family</fullName>
    </submittedName>
</protein>
<dbReference type="InterPro" id="IPR050109">
    <property type="entry name" value="HTH-type_TetR-like_transc_reg"/>
</dbReference>
<organism evidence="5">
    <name type="scientific">hydrothermal vent metagenome</name>
    <dbReference type="NCBI Taxonomy" id="652676"/>
    <lineage>
        <taxon>unclassified sequences</taxon>
        <taxon>metagenomes</taxon>
        <taxon>ecological metagenomes</taxon>
    </lineage>
</organism>
<sequence length="214" mass="23687">MLCKTAKSARTLTNKRDIILDAAATLFLKEGYGAASINKLITQIGGSKATVYAYFKNKERLFAAVVEDIVDEVPVFINDVQLEDVDMRDGLIAISERLLEIATSPRHLALARLVIAGADKFPEIGQIYYERAPRHICDVLTAFLKEQTAKDGIKIIRPQELVESFTGMVLHHQLFRQFCLDASPPSSSEIRRLAVRNANMLIAMINTAPAGSRA</sequence>
<evidence type="ECO:0000256" key="2">
    <source>
        <dbReference type="ARBA" id="ARBA00023125"/>
    </source>
</evidence>
<dbReference type="InterPro" id="IPR039536">
    <property type="entry name" value="TetR_C_Proteobacteria"/>
</dbReference>
<keyword evidence="1" id="KW-0805">Transcription regulation</keyword>
<proteinExistence type="predicted"/>
<dbReference type="Pfam" id="PF14246">
    <property type="entry name" value="TetR_C_7"/>
    <property type="match status" value="1"/>
</dbReference>
<name>A0A3B0TJI9_9ZZZZ</name>
<dbReference type="InterPro" id="IPR001647">
    <property type="entry name" value="HTH_TetR"/>
</dbReference>
<dbReference type="PANTHER" id="PTHR30055:SF234">
    <property type="entry name" value="HTH-TYPE TRANSCRIPTIONAL REGULATOR BETI"/>
    <property type="match status" value="1"/>
</dbReference>
<dbReference type="Gene3D" id="1.10.357.10">
    <property type="entry name" value="Tetracycline Repressor, domain 2"/>
    <property type="match status" value="1"/>
</dbReference>
<dbReference type="InterPro" id="IPR009057">
    <property type="entry name" value="Homeodomain-like_sf"/>
</dbReference>
<reference evidence="5" key="1">
    <citation type="submission" date="2018-06" db="EMBL/GenBank/DDBJ databases">
        <authorList>
            <person name="Zhirakovskaya E."/>
        </authorList>
    </citation>
    <scope>NUCLEOTIDE SEQUENCE</scope>
</reference>
<dbReference type="SUPFAM" id="SSF46689">
    <property type="entry name" value="Homeodomain-like"/>
    <property type="match status" value="1"/>
</dbReference>
<evidence type="ECO:0000259" key="4">
    <source>
        <dbReference type="PROSITE" id="PS50977"/>
    </source>
</evidence>
<feature type="domain" description="HTH tetR-type" evidence="4">
    <location>
        <begin position="13"/>
        <end position="73"/>
    </location>
</feature>
<keyword evidence="2" id="KW-0238">DNA-binding</keyword>
<keyword evidence="3" id="KW-0804">Transcription</keyword>
<dbReference type="Pfam" id="PF00440">
    <property type="entry name" value="TetR_N"/>
    <property type="match status" value="1"/>
</dbReference>
<dbReference type="GO" id="GO:0000976">
    <property type="term" value="F:transcription cis-regulatory region binding"/>
    <property type="evidence" value="ECO:0007669"/>
    <property type="project" value="TreeGrafter"/>
</dbReference>
<dbReference type="AlphaFoldDB" id="A0A3B0TJI9"/>
<dbReference type="PANTHER" id="PTHR30055">
    <property type="entry name" value="HTH-TYPE TRANSCRIPTIONAL REGULATOR RUTR"/>
    <property type="match status" value="1"/>
</dbReference>
<dbReference type="PRINTS" id="PR00455">
    <property type="entry name" value="HTHTETR"/>
</dbReference>
<dbReference type="PROSITE" id="PS50977">
    <property type="entry name" value="HTH_TETR_2"/>
    <property type="match status" value="1"/>
</dbReference>
<evidence type="ECO:0000256" key="1">
    <source>
        <dbReference type="ARBA" id="ARBA00023015"/>
    </source>
</evidence>
<accession>A0A3B0TJI9</accession>
<dbReference type="EMBL" id="UOEH01000568">
    <property type="protein sequence ID" value="VAW07216.1"/>
    <property type="molecule type" value="Genomic_DNA"/>
</dbReference>
<dbReference type="SUPFAM" id="SSF48498">
    <property type="entry name" value="Tetracyclin repressor-like, C-terminal domain"/>
    <property type="match status" value="1"/>
</dbReference>
<dbReference type="GO" id="GO:0003700">
    <property type="term" value="F:DNA-binding transcription factor activity"/>
    <property type="evidence" value="ECO:0007669"/>
    <property type="project" value="TreeGrafter"/>
</dbReference>
<dbReference type="InterPro" id="IPR036271">
    <property type="entry name" value="Tet_transcr_reg_TetR-rel_C_sf"/>
</dbReference>
<gene>
    <name evidence="5" type="ORF">MNBD_ALPHA05-2111</name>
</gene>
<evidence type="ECO:0000313" key="5">
    <source>
        <dbReference type="EMBL" id="VAW07216.1"/>
    </source>
</evidence>